<feature type="compositionally biased region" description="Low complexity" evidence="1">
    <location>
        <begin position="64"/>
        <end position="79"/>
    </location>
</feature>
<feature type="region of interest" description="Disordered" evidence="1">
    <location>
        <begin position="188"/>
        <end position="284"/>
    </location>
</feature>
<feature type="compositionally biased region" description="Low complexity" evidence="1">
    <location>
        <begin position="210"/>
        <end position="225"/>
    </location>
</feature>
<evidence type="ECO:0000256" key="1">
    <source>
        <dbReference type="SAM" id="MobiDB-lite"/>
    </source>
</evidence>
<dbReference type="AlphaFoldDB" id="A0A6A5XSP9"/>
<organism evidence="2 3">
    <name type="scientific">Aaosphaeria arxii CBS 175.79</name>
    <dbReference type="NCBI Taxonomy" id="1450172"/>
    <lineage>
        <taxon>Eukaryota</taxon>
        <taxon>Fungi</taxon>
        <taxon>Dikarya</taxon>
        <taxon>Ascomycota</taxon>
        <taxon>Pezizomycotina</taxon>
        <taxon>Dothideomycetes</taxon>
        <taxon>Pleosporomycetidae</taxon>
        <taxon>Pleosporales</taxon>
        <taxon>Pleosporales incertae sedis</taxon>
        <taxon>Aaosphaeria</taxon>
    </lineage>
</organism>
<sequence length="284" mass="30630">MLGINYASSDEEEVVPPKEIKIPTPDKPKKVVSAPNPKANSASEQVASSAPINGPAQGPSLSLAPAGPGPSDDGIPGSPYTSTQSLIRELTLPTVPNFEIPPSPPGSPPLNPTRKFGRFLLLKKRGQHFNQRLESSSVLKDPGHLQTLMDFAKISDEDQYASSLPDGIAIPSKFPKWAYFEELSASQKRITKSREEANTRVPRDGIDFVPATGSGASSGAGTPSGKSLRQSAAERVMAGLDRQQSGKRKDLEHRGGRSQASSSSRRRSSSRSPKRRRSRSRERR</sequence>
<feature type="region of interest" description="Disordered" evidence="1">
    <location>
        <begin position="1"/>
        <end position="114"/>
    </location>
</feature>
<evidence type="ECO:0000313" key="2">
    <source>
        <dbReference type="EMBL" id="KAF2015936.1"/>
    </source>
</evidence>
<dbReference type="PANTHER" id="PTHR13464">
    <property type="entry name" value="TRANSCRIPTIONAL REGULATOR PROTEIN HCNGP"/>
    <property type="match status" value="1"/>
</dbReference>
<dbReference type="PANTHER" id="PTHR13464:SF0">
    <property type="entry name" value="SAP30-BINDING PROTEIN"/>
    <property type="match status" value="1"/>
</dbReference>
<proteinExistence type="predicted"/>
<dbReference type="Pfam" id="PF07818">
    <property type="entry name" value="HCNGP"/>
    <property type="match status" value="1"/>
</dbReference>
<feature type="compositionally biased region" description="Basic and acidic residues" evidence="1">
    <location>
        <begin position="15"/>
        <end position="29"/>
    </location>
</feature>
<gene>
    <name evidence="2" type="ORF">BU24DRAFT_450566</name>
</gene>
<keyword evidence="3" id="KW-1185">Reference proteome</keyword>
<dbReference type="GO" id="GO:0005634">
    <property type="term" value="C:nucleus"/>
    <property type="evidence" value="ECO:0007669"/>
    <property type="project" value="TreeGrafter"/>
</dbReference>
<feature type="compositionally biased region" description="Pro residues" evidence="1">
    <location>
        <begin position="99"/>
        <end position="111"/>
    </location>
</feature>
<evidence type="ECO:0008006" key="4">
    <source>
        <dbReference type="Google" id="ProtNLM"/>
    </source>
</evidence>
<dbReference type="OrthoDB" id="1714508at2759"/>
<feature type="compositionally biased region" description="Basic and acidic residues" evidence="1">
    <location>
        <begin position="192"/>
        <end position="206"/>
    </location>
</feature>
<name>A0A6A5XSP9_9PLEO</name>
<dbReference type="RefSeq" id="XP_033384275.1">
    <property type="nucleotide sequence ID" value="XM_033531036.1"/>
</dbReference>
<dbReference type="InterPro" id="IPR012479">
    <property type="entry name" value="SAP30BP"/>
</dbReference>
<dbReference type="EMBL" id="ML978069">
    <property type="protein sequence ID" value="KAF2015936.1"/>
    <property type="molecule type" value="Genomic_DNA"/>
</dbReference>
<protein>
    <recommendedName>
        <fullName evidence="4">HCNGP-domain-containing protein</fullName>
    </recommendedName>
</protein>
<dbReference type="GO" id="GO:0006355">
    <property type="term" value="P:regulation of DNA-templated transcription"/>
    <property type="evidence" value="ECO:0007669"/>
    <property type="project" value="InterPro"/>
</dbReference>
<accession>A0A6A5XSP9</accession>
<evidence type="ECO:0000313" key="3">
    <source>
        <dbReference type="Proteomes" id="UP000799778"/>
    </source>
</evidence>
<dbReference type="GeneID" id="54288433"/>
<dbReference type="Proteomes" id="UP000799778">
    <property type="component" value="Unassembled WGS sequence"/>
</dbReference>
<reference evidence="2" key="1">
    <citation type="journal article" date="2020" name="Stud. Mycol.">
        <title>101 Dothideomycetes genomes: a test case for predicting lifestyles and emergence of pathogens.</title>
        <authorList>
            <person name="Haridas S."/>
            <person name="Albert R."/>
            <person name="Binder M."/>
            <person name="Bloem J."/>
            <person name="Labutti K."/>
            <person name="Salamov A."/>
            <person name="Andreopoulos B."/>
            <person name="Baker S."/>
            <person name="Barry K."/>
            <person name="Bills G."/>
            <person name="Bluhm B."/>
            <person name="Cannon C."/>
            <person name="Castanera R."/>
            <person name="Culley D."/>
            <person name="Daum C."/>
            <person name="Ezra D."/>
            <person name="Gonzalez J."/>
            <person name="Henrissat B."/>
            <person name="Kuo A."/>
            <person name="Liang C."/>
            <person name="Lipzen A."/>
            <person name="Lutzoni F."/>
            <person name="Magnuson J."/>
            <person name="Mondo S."/>
            <person name="Nolan M."/>
            <person name="Ohm R."/>
            <person name="Pangilinan J."/>
            <person name="Park H.-J."/>
            <person name="Ramirez L."/>
            <person name="Alfaro M."/>
            <person name="Sun H."/>
            <person name="Tritt A."/>
            <person name="Yoshinaga Y."/>
            <person name="Zwiers L.-H."/>
            <person name="Turgeon B."/>
            <person name="Goodwin S."/>
            <person name="Spatafora J."/>
            <person name="Crous P."/>
            <person name="Grigoriev I."/>
        </authorList>
    </citation>
    <scope>NUCLEOTIDE SEQUENCE</scope>
    <source>
        <strain evidence="2">CBS 175.79</strain>
    </source>
</reference>
<feature type="compositionally biased region" description="Polar residues" evidence="1">
    <location>
        <begin position="38"/>
        <end position="51"/>
    </location>
</feature>
<feature type="compositionally biased region" description="Basic residues" evidence="1">
    <location>
        <begin position="264"/>
        <end position="284"/>
    </location>
</feature>